<evidence type="ECO:0000313" key="6">
    <source>
        <dbReference type="Proteomes" id="UP000190831"/>
    </source>
</evidence>
<feature type="region of interest" description="Disordered" evidence="3">
    <location>
        <begin position="851"/>
        <end position="876"/>
    </location>
</feature>
<evidence type="ECO:0000256" key="2">
    <source>
        <dbReference type="SAM" id="Coils"/>
    </source>
</evidence>
<dbReference type="OMA" id="HRMNILC"/>
<evidence type="ECO:0000256" key="1">
    <source>
        <dbReference type="ARBA" id="ARBA00022737"/>
    </source>
</evidence>
<feature type="compositionally biased region" description="Basic and acidic residues" evidence="3">
    <location>
        <begin position="368"/>
        <end position="378"/>
    </location>
</feature>
<dbReference type="Proteomes" id="UP000190831">
    <property type="component" value="Chromosome H"/>
</dbReference>
<dbReference type="GO" id="GO:0007121">
    <property type="term" value="P:bipolar cellular bud site selection"/>
    <property type="evidence" value="ECO:0007669"/>
    <property type="project" value="TreeGrafter"/>
</dbReference>
<dbReference type="InterPro" id="IPR039892">
    <property type="entry name" value="Spa2/Sph1"/>
</dbReference>
<accession>A0A1G4MKG4</accession>
<feature type="domain" description="GIT Spa2 homology (SHD)" evidence="4">
    <location>
        <begin position="95"/>
        <end position="125"/>
    </location>
</feature>
<dbReference type="GO" id="GO:0007124">
    <property type="term" value="P:pseudohyphal growth"/>
    <property type="evidence" value="ECO:0007669"/>
    <property type="project" value="TreeGrafter"/>
</dbReference>
<dbReference type="GO" id="GO:0005935">
    <property type="term" value="C:cellular bud neck"/>
    <property type="evidence" value="ECO:0007669"/>
    <property type="project" value="TreeGrafter"/>
</dbReference>
<organism evidence="5 6">
    <name type="scientific">Lachancea fermentati</name>
    <name type="common">Zygosaccharomyces fermentati</name>
    <dbReference type="NCBI Taxonomy" id="4955"/>
    <lineage>
        <taxon>Eukaryota</taxon>
        <taxon>Fungi</taxon>
        <taxon>Dikarya</taxon>
        <taxon>Ascomycota</taxon>
        <taxon>Saccharomycotina</taxon>
        <taxon>Saccharomycetes</taxon>
        <taxon>Saccharomycetales</taxon>
        <taxon>Saccharomycetaceae</taxon>
        <taxon>Lachancea</taxon>
    </lineage>
</organism>
<dbReference type="Pfam" id="PF12205">
    <property type="entry name" value="GIT1_C"/>
    <property type="match status" value="1"/>
</dbReference>
<feature type="region of interest" description="Disordered" evidence="3">
    <location>
        <begin position="657"/>
        <end position="720"/>
    </location>
</feature>
<dbReference type="STRING" id="4955.A0A1G4MKG4"/>
<feature type="coiled-coil region" evidence="2">
    <location>
        <begin position="395"/>
        <end position="429"/>
    </location>
</feature>
<feature type="region of interest" description="Disordered" evidence="3">
    <location>
        <begin position="931"/>
        <end position="951"/>
    </location>
</feature>
<dbReference type="SMART" id="SM00555">
    <property type="entry name" value="GIT"/>
    <property type="match status" value="2"/>
</dbReference>
<evidence type="ECO:0000313" key="5">
    <source>
        <dbReference type="EMBL" id="SCW04370.1"/>
    </source>
</evidence>
<dbReference type="PANTHER" id="PTHR21601:SF0">
    <property type="entry name" value="PROTEIN SPA2-RELATED"/>
    <property type="match status" value="1"/>
</dbReference>
<dbReference type="OrthoDB" id="5588096at2759"/>
<keyword evidence="1" id="KW-0677">Repeat</keyword>
<dbReference type="AlphaFoldDB" id="A0A1G4MKG4"/>
<keyword evidence="2" id="KW-0175">Coiled coil</keyword>
<feature type="domain" description="GIT Spa2 homology (SHD)" evidence="4">
    <location>
        <begin position="45"/>
        <end position="75"/>
    </location>
</feature>
<dbReference type="GO" id="GO:0036267">
    <property type="term" value="P:invasive filamentous growth"/>
    <property type="evidence" value="ECO:0007669"/>
    <property type="project" value="TreeGrafter"/>
</dbReference>
<feature type="compositionally biased region" description="Low complexity" evidence="3">
    <location>
        <begin position="795"/>
        <end position="806"/>
    </location>
</feature>
<dbReference type="GO" id="GO:1902716">
    <property type="term" value="C:cell cortex of growing cell tip"/>
    <property type="evidence" value="ECO:0007669"/>
    <property type="project" value="TreeGrafter"/>
</dbReference>
<evidence type="ECO:0000259" key="4">
    <source>
        <dbReference type="SMART" id="SM00555"/>
    </source>
</evidence>
<feature type="compositionally biased region" description="Polar residues" evidence="3">
    <location>
        <begin position="248"/>
        <end position="296"/>
    </location>
</feature>
<dbReference type="Gene3D" id="1.20.120.330">
    <property type="entry name" value="Nucleotidyltransferases domain 2"/>
    <property type="match status" value="1"/>
</dbReference>
<protein>
    <submittedName>
        <fullName evidence="5">LAFE_0H12024g1_1</fullName>
    </submittedName>
</protein>
<dbReference type="EMBL" id="LT598491">
    <property type="protein sequence ID" value="SCW04370.1"/>
    <property type="molecule type" value="Genomic_DNA"/>
</dbReference>
<dbReference type="GO" id="GO:0000131">
    <property type="term" value="C:incipient cellular bud site"/>
    <property type="evidence" value="ECO:0007669"/>
    <property type="project" value="TreeGrafter"/>
</dbReference>
<dbReference type="InterPro" id="IPR022018">
    <property type="entry name" value="GIT1_C"/>
</dbReference>
<feature type="compositionally biased region" description="Basic and acidic residues" evidence="3">
    <location>
        <begin position="761"/>
        <end position="786"/>
    </location>
</feature>
<gene>
    <name evidence="5" type="ORF">LAFE_0H12024G</name>
</gene>
<dbReference type="GO" id="GO:0005826">
    <property type="term" value="C:actomyosin contractile ring"/>
    <property type="evidence" value="ECO:0007669"/>
    <property type="project" value="TreeGrafter"/>
</dbReference>
<feature type="compositionally biased region" description="Polar residues" evidence="3">
    <location>
        <begin position="657"/>
        <end position="679"/>
    </location>
</feature>
<feature type="region of interest" description="Disordered" evidence="3">
    <location>
        <begin position="736"/>
        <end position="815"/>
    </location>
</feature>
<dbReference type="Pfam" id="PF08518">
    <property type="entry name" value="GIT_SHD"/>
    <property type="match status" value="2"/>
</dbReference>
<feature type="region of interest" description="Disordered" evidence="3">
    <location>
        <begin position="368"/>
        <end position="389"/>
    </location>
</feature>
<feature type="compositionally biased region" description="Polar residues" evidence="3">
    <location>
        <begin position="134"/>
        <end position="147"/>
    </location>
</feature>
<feature type="region of interest" description="Disordered" evidence="3">
    <location>
        <begin position="127"/>
        <end position="301"/>
    </location>
</feature>
<evidence type="ECO:0000256" key="3">
    <source>
        <dbReference type="SAM" id="MobiDB-lite"/>
    </source>
</evidence>
<feature type="compositionally biased region" description="Polar residues" evidence="3">
    <location>
        <begin position="933"/>
        <end position="950"/>
    </location>
</feature>
<dbReference type="GO" id="GO:0005934">
    <property type="term" value="C:cellular bud tip"/>
    <property type="evidence" value="ECO:0007669"/>
    <property type="project" value="TreeGrafter"/>
</dbReference>
<feature type="compositionally biased region" description="Basic and acidic residues" evidence="3">
    <location>
        <begin position="699"/>
        <end position="709"/>
    </location>
</feature>
<feature type="compositionally biased region" description="Low complexity" evidence="3">
    <location>
        <begin position="680"/>
        <end position="695"/>
    </location>
</feature>
<dbReference type="InterPro" id="IPR013724">
    <property type="entry name" value="GIT_SHD"/>
</dbReference>
<sequence length="1176" mass="130365">MAASKAELDHEQRLRVYQYYCALRDFFDITGEKHDRSNSARAQKARSKLLKLYPSQFFELSTDVHDELQRRIDEHQTQPDHLLPRDNFHVKRNQARQKLANLSQMRFNDLVDDILYEIKRRDYNTEPEELLTGHSDTATNSSKTSSLAGAGNKIAPNATVQASQVIPKKASIDWSSDEEEKREHDEISDVDSPNTPVLPQHDLVDSLSSPKFTKKSSLPESLVNIPLSPVSKKSQNEATEFDSHQPDVENSFSGDTPSVPSSPIKAVSSQNLTSPIKTISSQNSNSEARRTGSISRASLEHQNKDREIQVLVAEGTKMDQKITALERSNAMLSQKNSSLQKEASERRAANDELVSEISDLKNKLETLEKSSLMKKDGDSENSPRNPLDDTYQKELFSMTKQLNSLSIENENLKQALAELEIKLKKANSQEQSNKGHTVHQLLKDGEVKTFDALPSEELLSDQILKEFISHEGLVPLSLIRSFNKHIEKIFGDIQNQRVSESFGDLLFEDIALISDAVHQIVTLTGTPDNGENIILLKASLSHAITAVRYFAIYHRLLPRITVESAIAGVSFAVCGLIKKVKVSKTETASDIIAQELPNTPKTPVESTHQFPARKFKNNLDSDFDDPREASSFIEEEPASLSPVKPLKITQKVVTNITPTKNSNRKPSSSLFASIVTPNISRGSSPRSSRQMPSSGIGKPVKDHTEDLTKSTKMYSEVPSSGGAIIREPKIAVPLGKAIDRVHRRENTDEPTGVEPIQTDGSQEKENNSESQKLDEKEPEPLDDAKANQDTGSVKTTDTTSQGQTTTAPENSTQHSLMDGIKATISNGFFGKAASASNNSQAKLNLALENENFSSEDDSQDDGFQQRIGESTTTSDEDFTYQALKENMKSSHSSKTNDPTRVVIAREVHRASNDCTDKGPSKVLNDDLNAEPETFTSEPLSFSSPTKSLNMPNEAITENVPEEDKISIKQEEQITLPATTSKLHVPKPIVKVTEPEAEEPVKVGSTVDDTEPDFDIDAFDIENPDNTLSELLLYLEHRTIEVISTIQSLLTSIKQPKATTGELRGESNAISQVIGQMVGATSVSMDQSRNASLKEHGNWVVQSLEDCRRRMTVLCHLNDHDSITLEEGDDEYADKHFKQRLAGIAFDVAKCTKELVKTVEEASLKEEIEFLNSRLAH</sequence>
<keyword evidence="6" id="KW-1185">Reference proteome</keyword>
<dbReference type="PANTHER" id="PTHR21601">
    <property type="entry name" value="SPA2 PROTEIN"/>
    <property type="match status" value="1"/>
</dbReference>
<feature type="compositionally biased region" description="Basic and acidic residues" evidence="3">
    <location>
        <begin position="737"/>
        <end position="747"/>
    </location>
</feature>
<dbReference type="GO" id="GO:0043332">
    <property type="term" value="C:mating projection tip"/>
    <property type="evidence" value="ECO:0007669"/>
    <property type="project" value="TreeGrafter"/>
</dbReference>
<name>A0A1G4MKG4_LACFM</name>
<feature type="compositionally biased region" description="Polar residues" evidence="3">
    <location>
        <begin position="206"/>
        <end position="219"/>
    </location>
</feature>
<proteinExistence type="predicted"/>
<dbReference type="GO" id="GO:0005078">
    <property type="term" value="F:MAP-kinase scaffold activity"/>
    <property type="evidence" value="ECO:0007669"/>
    <property type="project" value="TreeGrafter"/>
</dbReference>
<reference evidence="5 6" key="1">
    <citation type="submission" date="2016-03" db="EMBL/GenBank/DDBJ databases">
        <authorList>
            <person name="Devillers H."/>
        </authorList>
    </citation>
    <scope>NUCLEOTIDE SEQUENCE [LARGE SCALE GENOMIC DNA]</scope>
    <source>
        <strain evidence="5">CBS 6772</strain>
    </source>
</reference>